<comment type="similarity">
    <text evidence="6">Belongs to the zinc-containing alcohol dehydrogenase family.</text>
</comment>
<dbReference type="InterPro" id="IPR020843">
    <property type="entry name" value="ER"/>
</dbReference>
<dbReference type="Gene3D" id="3.40.50.720">
    <property type="entry name" value="NAD(P)-binding Rossmann-like Domain"/>
    <property type="match status" value="1"/>
</dbReference>
<dbReference type="RefSeq" id="WP_085471766.1">
    <property type="nucleotide sequence ID" value="NZ_FXAU01000001.1"/>
</dbReference>
<dbReference type="GO" id="GO:0005829">
    <property type="term" value="C:cytosol"/>
    <property type="evidence" value="ECO:0007669"/>
    <property type="project" value="TreeGrafter"/>
</dbReference>
<dbReference type="PROSITE" id="PS00059">
    <property type="entry name" value="ADH_ZINC"/>
    <property type="match status" value="1"/>
</dbReference>
<sequence>MKTKAAVLRQSGGHERPYTVSKPLTIEEVTLDKPGKDEVIVQIKAAGLCHSDLSVIDGNRPRPMPMVLGHEAAGIVVALGEGVTTFNKGDHVVFAFLPSCGHCEYCMSGRAALCNPGAKANNEGVLLNGGRKIKNHNGDVYHHHLGVSGFAEYAVASIYSLVKIDKAYPFEIAALFGCAVMTGVGAVVHTAQVHMGESVLVVGLGGVGLSAILGAKAAGASQIIAADVSEAKLHVAKQYGATHVVNSSQEHALDQVKQVITPSGVDKSVEFAGAMPALDFAFHATKKGGVTVTGALPHPDARLSLNPLILVGQEKTLKGCYLGSCVPSIDIPNFLALYKKGDLPVDLLITHRLKLDEINEGFERLANGDAIRQVIIFD</sequence>
<gene>
    <name evidence="8" type="ORF">SAMN05660862_0946</name>
</gene>
<dbReference type="InterPro" id="IPR002328">
    <property type="entry name" value="ADH_Zn_CS"/>
</dbReference>
<dbReference type="InterPro" id="IPR013154">
    <property type="entry name" value="ADH-like_N"/>
</dbReference>
<keyword evidence="3 6" id="KW-0862">Zinc</keyword>
<keyword evidence="4" id="KW-0560">Oxidoreductase</keyword>
<evidence type="ECO:0000259" key="7">
    <source>
        <dbReference type="SMART" id="SM00829"/>
    </source>
</evidence>
<dbReference type="Gene3D" id="3.90.180.10">
    <property type="entry name" value="Medium-chain alcohol dehydrogenases, catalytic domain"/>
    <property type="match status" value="1"/>
</dbReference>
<accession>A0A1X7ILD1</accession>
<dbReference type="SUPFAM" id="SSF50129">
    <property type="entry name" value="GroES-like"/>
    <property type="match status" value="2"/>
</dbReference>
<name>A0A1X7ILD1_9SPHI</name>
<dbReference type="FunFam" id="3.40.50.720:FF:000003">
    <property type="entry name" value="S-(hydroxymethyl)glutathione dehydrogenase"/>
    <property type="match status" value="1"/>
</dbReference>
<dbReference type="GO" id="GO:0051903">
    <property type="term" value="F:S-(hydroxymethyl)glutathione dehydrogenase [NAD(P)+] activity"/>
    <property type="evidence" value="ECO:0007669"/>
    <property type="project" value="TreeGrafter"/>
</dbReference>
<keyword evidence="9" id="KW-1185">Reference proteome</keyword>
<comment type="cofactor">
    <cofactor evidence="1 6">
        <name>Zn(2+)</name>
        <dbReference type="ChEBI" id="CHEBI:29105"/>
    </cofactor>
</comment>
<dbReference type="GO" id="GO:0046294">
    <property type="term" value="P:formaldehyde catabolic process"/>
    <property type="evidence" value="ECO:0007669"/>
    <property type="project" value="TreeGrafter"/>
</dbReference>
<organism evidence="8 9">
    <name type="scientific">Sphingobacterium psychroaquaticum</name>
    <dbReference type="NCBI Taxonomy" id="561061"/>
    <lineage>
        <taxon>Bacteria</taxon>
        <taxon>Pseudomonadati</taxon>
        <taxon>Bacteroidota</taxon>
        <taxon>Sphingobacteriia</taxon>
        <taxon>Sphingobacteriales</taxon>
        <taxon>Sphingobacteriaceae</taxon>
        <taxon>Sphingobacterium</taxon>
    </lineage>
</organism>
<dbReference type="PANTHER" id="PTHR43880">
    <property type="entry name" value="ALCOHOL DEHYDROGENASE"/>
    <property type="match status" value="1"/>
</dbReference>
<dbReference type="PANTHER" id="PTHR43880:SF12">
    <property type="entry name" value="ALCOHOL DEHYDROGENASE CLASS-3"/>
    <property type="match status" value="1"/>
</dbReference>
<evidence type="ECO:0000256" key="1">
    <source>
        <dbReference type="ARBA" id="ARBA00001947"/>
    </source>
</evidence>
<evidence type="ECO:0000256" key="4">
    <source>
        <dbReference type="ARBA" id="ARBA00023002"/>
    </source>
</evidence>
<dbReference type="Pfam" id="PF08240">
    <property type="entry name" value="ADH_N"/>
    <property type="match status" value="1"/>
</dbReference>
<feature type="domain" description="Enoyl reductase (ER)" evidence="7">
    <location>
        <begin position="19"/>
        <end position="376"/>
    </location>
</feature>
<dbReference type="GO" id="GO:0008270">
    <property type="term" value="F:zinc ion binding"/>
    <property type="evidence" value="ECO:0007669"/>
    <property type="project" value="InterPro"/>
</dbReference>
<dbReference type="SUPFAM" id="SSF51735">
    <property type="entry name" value="NAD(P)-binding Rossmann-fold domains"/>
    <property type="match status" value="1"/>
</dbReference>
<dbReference type="EMBL" id="FXAU01000001">
    <property type="protein sequence ID" value="SMG15314.1"/>
    <property type="molecule type" value="Genomic_DNA"/>
</dbReference>
<evidence type="ECO:0000256" key="6">
    <source>
        <dbReference type="RuleBase" id="RU361277"/>
    </source>
</evidence>
<dbReference type="InterPro" id="IPR013149">
    <property type="entry name" value="ADH-like_C"/>
</dbReference>
<evidence type="ECO:0000256" key="2">
    <source>
        <dbReference type="ARBA" id="ARBA00022723"/>
    </source>
</evidence>
<evidence type="ECO:0000313" key="9">
    <source>
        <dbReference type="Proteomes" id="UP000192980"/>
    </source>
</evidence>
<keyword evidence="2 6" id="KW-0479">Metal-binding</keyword>
<dbReference type="InterPro" id="IPR036291">
    <property type="entry name" value="NAD(P)-bd_dom_sf"/>
</dbReference>
<dbReference type="SMART" id="SM00829">
    <property type="entry name" value="PKS_ER"/>
    <property type="match status" value="1"/>
</dbReference>
<reference evidence="8 9" key="1">
    <citation type="submission" date="2017-04" db="EMBL/GenBank/DDBJ databases">
        <authorList>
            <person name="Afonso C.L."/>
            <person name="Miller P.J."/>
            <person name="Scott M.A."/>
            <person name="Spackman E."/>
            <person name="Goraichik I."/>
            <person name="Dimitrov K.M."/>
            <person name="Suarez D.L."/>
            <person name="Swayne D.E."/>
        </authorList>
    </citation>
    <scope>NUCLEOTIDE SEQUENCE [LARGE SCALE GENOMIC DNA]</scope>
    <source>
        <strain evidence="8 9">DSM 22418</strain>
    </source>
</reference>
<keyword evidence="5" id="KW-0520">NAD</keyword>
<evidence type="ECO:0000313" key="8">
    <source>
        <dbReference type="EMBL" id="SMG15314.1"/>
    </source>
</evidence>
<dbReference type="OrthoDB" id="9806940at2"/>
<dbReference type="CDD" id="cd08281">
    <property type="entry name" value="liver_ADH_like1"/>
    <property type="match status" value="1"/>
</dbReference>
<dbReference type="STRING" id="561061.SAMN05660862_0946"/>
<dbReference type="Pfam" id="PF00107">
    <property type="entry name" value="ADH_zinc_N"/>
    <property type="match status" value="1"/>
</dbReference>
<evidence type="ECO:0000256" key="5">
    <source>
        <dbReference type="ARBA" id="ARBA00023027"/>
    </source>
</evidence>
<evidence type="ECO:0000256" key="3">
    <source>
        <dbReference type="ARBA" id="ARBA00022833"/>
    </source>
</evidence>
<protein>
    <submittedName>
        <fullName evidence="8">Alcohol dehydrogenase</fullName>
    </submittedName>
</protein>
<dbReference type="AlphaFoldDB" id="A0A1X7ILD1"/>
<dbReference type="InterPro" id="IPR011032">
    <property type="entry name" value="GroES-like_sf"/>
</dbReference>
<dbReference type="Proteomes" id="UP000192980">
    <property type="component" value="Unassembled WGS sequence"/>
</dbReference>
<proteinExistence type="inferred from homology"/>